<evidence type="ECO:0000259" key="10">
    <source>
        <dbReference type="Pfam" id="PF02868"/>
    </source>
</evidence>
<keyword evidence="3" id="KW-0479">Metal-binding</keyword>
<dbReference type="InterPro" id="IPR027268">
    <property type="entry name" value="Peptidase_M4/M1_CTD_sf"/>
</dbReference>
<evidence type="ECO:0000256" key="1">
    <source>
        <dbReference type="ARBA" id="ARBA00009388"/>
    </source>
</evidence>
<keyword evidence="13" id="KW-1185">Reference proteome</keyword>
<comment type="cofactor">
    <cofactor evidence="8">
        <name>Zn(2+)</name>
        <dbReference type="ChEBI" id="CHEBI:29105"/>
    </cofactor>
</comment>
<dbReference type="PANTHER" id="PTHR33794">
    <property type="entry name" value="BACILLOLYSIN"/>
    <property type="match status" value="1"/>
</dbReference>
<dbReference type="Pfam" id="PF07504">
    <property type="entry name" value="FTP"/>
    <property type="match status" value="1"/>
</dbReference>
<dbReference type="InterPro" id="IPR050728">
    <property type="entry name" value="Zinc_Metalloprotease_M4"/>
</dbReference>
<evidence type="ECO:0000256" key="2">
    <source>
        <dbReference type="ARBA" id="ARBA00022670"/>
    </source>
</evidence>
<protein>
    <recommendedName>
        <fullName evidence="8">Neutral metalloproteinase</fullName>
        <ecNumber evidence="8">3.4.24.-</ecNumber>
    </recommendedName>
</protein>
<gene>
    <name evidence="12" type="ORF">ACFSKW_21290</name>
</gene>
<dbReference type="EC" id="3.4.24.-" evidence="8"/>
<keyword evidence="6 8" id="KW-0862">Zinc</keyword>
<dbReference type="SUPFAM" id="SSF55486">
    <property type="entry name" value="Metalloproteases ('zincins'), catalytic domain"/>
    <property type="match status" value="1"/>
</dbReference>
<feature type="domain" description="Peptidase M4 C-terminal" evidence="10">
    <location>
        <begin position="403"/>
        <end position="570"/>
    </location>
</feature>
<keyword evidence="7 8" id="KW-0482">Metalloprotease</keyword>
<dbReference type="Gene3D" id="1.10.390.10">
    <property type="entry name" value="Neutral Protease Domain 2"/>
    <property type="match status" value="1"/>
</dbReference>
<evidence type="ECO:0000256" key="8">
    <source>
        <dbReference type="RuleBase" id="RU366073"/>
    </source>
</evidence>
<evidence type="ECO:0000256" key="3">
    <source>
        <dbReference type="ARBA" id="ARBA00022723"/>
    </source>
</evidence>
<feature type="domain" description="Peptidase M4" evidence="9">
    <location>
        <begin position="269"/>
        <end position="400"/>
    </location>
</feature>
<keyword evidence="4" id="KW-0732">Signal</keyword>
<dbReference type="PANTHER" id="PTHR33794:SF1">
    <property type="entry name" value="BACILLOLYSIN"/>
    <property type="match status" value="1"/>
</dbReference>
<dbReference type="InterPro" id="IPR023612">
    <property type="entry name" value="Peptidase_M4"/>
</dbReference>
<evidence type="ECO:0000256" key="6">
    <source>
        <dbReference type="ARBA" id="ARBA00022833"/>
    </source>
</evidence>
<dbReference type="Proteomes" id="UP001597368">
    <property type="component" value="Unassembled WGS sequence"/>
</dbReference>
<dbReference type="Pfam" id="PF01447">
    <property type="entry name" value="Peptidase_M4"/>
    <property type="match status" value="1"/>
</dbReference>
<dbReference type="InterPro" id="IPR013856">
    <property type="entry name" value="Peptidase_M4_domain"/>
</dbReference>
<dbReference type="CDD" id="cd09597">
    <property type="entry name" value="M4_TLP"/>
    <property type="match status" value="1"/>
</dbReference>
<evidence type="ECO:0000256" key="5">
    <source>
        <dbReference type="ARBA" id="ARBA00022801"/>
    </source>
</evidence>
<keyword evidence="5 8" id="KW-0378">Hydrolase</keyword>
<organism evidence="12 13">
    <name type="scientific">Nonomuraea mangrovi</name>
    <dbReference type="NCBI Taxonomy" id="2316207"/>
    <lineage>
        <taxon>Bacteria</taxon>
        <taxon>Bacillati</taxon>
        <taxon>Actinomycetota</taxon>
        <taxon>Actinomycetes</taxon>
        <taxon>Streptosporangiales</taxon>
        <taxon>Streptosporangiaceae</taxon>
        <taxon>Nonomuraea</taxon>
    </lineage>
</organism>
<reference evidence="13" key="1">
    <citation type="journal article" date="2019" name="Int. J. Syst. Evol. Microbiol.">
        <title>The Global Catalogue of Microorganisms (GCM) 10K type strain sequencing project: providing services to taxonomists for standard genome sequencing and annotation.</title>
        <authorList>
            <consortium name="The Broad Institute Genomics Platform"/>
            <consortium name="The Broad Institute Genome Sequencing Center for Infectious Disease"/>
            <person name="Wu L."/>
            <person name="Ma J."/>
        </authorList>
    </citation>
    <scope>NUCLEOTIDE SEQUENCE [LARGE SCALE GENOMIC DNA]</scope>
    <source>
        <strain evidence="13">ICMP 6774ER</strain>
    </source>
</reference>
<evidence type="ECO:0000313" key="13">
    <source>
        <dbReference type="Proteomes" id="UP001597368"/>
    </source>
</evidence>
<comment type="caution">
    <text evidence="12">The sequence shown here is derived from an EMBL/GenBank/DDBJ whole genome shotgun (WGS) entry which is preliminary data.</text>
</comment>
<name>A0ABW4T0D4_9ACTN</name>
<feature type="domain" description="FTP" evidence="11">
    <location>
        <begin position="80"/>
        <end position="126"/>
    </location>
</feature>
<dbReference type="EMBL" id="JBHUFV010000033">
    <property type="protein sequence ID" value="MFD1934004.1"/>
    <property type="molecule type" value="Genomic_DNA"/>
</dbReference>
<comment type="subcellular location">
    <subcellularLocation>
        <location evidence="8">Secreted</location>
    </subcellularLocation>
</comment>
<dbReference type="InterPro" id="IPR001570">
    <property type="entry name" value="Peptidase_M4_C_domain"/>
</dbReference>
<dbReference type="InterPro" id="IPR011096">
    <property type="entry name" value="FTP_domain"/>
</dbReference>
<evidence type="ECO:0000259" key="9">
    <source>
        <dbReference type="Pfam" id="PF01447"/>
    </source>
</evidence>
<evidence type="ECO:0000259" key="11">
    <source>
        <dbReference type="Pfam" id="PF07504"/>
    </source>
</evidence>
<evidence type="ECO:0000256" key="7">
    <source>
        <dbReference type="ARBA" id="ARBA00023049"/>
    </source>
</evidence>
<dbReference type="RefSeq" id="WP_379574047.1">
    <property type="nucleotide sequence ID" value="NZ_JBHUFV010000033.1"/>
</dbReference>
<evidence type="ECO:0000313" key="12">
    <source>
        <dbReference type="EMBL" id="MFD1934004.1"/>
    </source>
</evidence>
<comment type="similarity">
    <text evidence="1 8">Belongs to the peptidase M4 family.</text>
</comment>
<dbReference type="Gene3D" id="3.10.170.10">
    <property type="match status" value="1"/>
</dbReference>
<proteinExistence type="inferred from homology"/>
<dbReference type="PRINTS" id="PR00730">
    <property type="entry name" value="THERMOLYSIN"/>
</dbReference>
<dbReference type="Pfam" id="PF02868">
    <property type="entry name" value="Peptidase_M4_C"/>
    <property type="match status" value="1"/>
</dbReference>
<keyword evidence="2 8" id="KW-0645">Protease</keyword>
<sequence>MSRHFDRMRYHIADDPDAGGRPRPPGAFTGIAPGLEDVAPRFTSNEAAARFYLDHKLAEDASAPGFRAALATESPARVPDLELRSSRQTPASGTTLVRFDQTHARIPIFGSDVLVELDQARELVAMDARLTEVLGAPGAPDIDSSAALARVAEATGTALEGAGTAPPSLTYFLDEAGTWHLAWHLHGLTAVLPEARPAPGGRAGATGHGMEDPSPRDLHPQVDYLVDAEDGRILYYFGVTPTVDIPTKLRGFDENGTLVDRIWGDRLAGAFALRDRLRNIVTHDLALADLNENPPLPDPVQAADPDLGEKFKAAVSAHANATRVFDFYRSVLSRDSIDDQGMALTSVINCTVGEGPEWRNAAWWKGRMWYGQMRNPAGVLVSTSRFLDVIGHELTHGVIESSSGLVYQDQPGALNESFADIFGIAIKNWYEASAQERTDTWNWELGAGWRPTGAGLRSLSDPAAFGQPAHMRDFVRTRADNGGVHTNSGIPNKAAHLLLTSTTPEGRPVLDARDWLVLIYLAMVRLSRLSDFADVPVALRDVAKVYLAGSPRQLEPVLAAITAAYAAVGIE</sequence>
<accession>A0ABW4T0D4</accession>
<evidence type="ECO:0000256" key="4">
    <source>
        <dbReference type="ARBA" id="ARBA00022729"/>
    </source>
</evidence>
<comment type="function">
    <text evidence="8">Extracellular zinc metalloprotease.</text>
</comment>
<keyword evidence="8" id="KW-0964">Secreted</keyword>